<evidence type="ECO:0000259" key="9">
    <source>
        <dbReference type="PROSITE" id="PS50823"/>
    </source>
</evidence>
<dbReference type="CDD" id="cd04163">
    <property type="entry name" value="Era"/>
    <property type="match status" value="1"/>
</dbReference>
<comment type="similarity">
    <text evidence="1 6 7">Belongs to the TRAFAC class TrmE-Era-EngA-EngB-Septin-like GTPase superfamily. Era GTPase family.</text>
</comment>
<dbReference type="Gene3D" id="3.30.300.20">
    <property type="match status" value="1"/>
</dbReference>
<sequence length="577" mass="64599">MSTTDVQQPTERSEEKRKLPSVEDLKRLPLPTLQRMCNRLKIRPVGSRDELIARLVKYGLARKQTPDTDRQPPDRAEGDPASSAPAAESSPRRQISNAAQILALHRLKRRRIGVEPGEQQREEAPTTTTDESAAIGEGGSIAEEAEKSEGDEQDLPTDTDIEKSVFNLPKRAETFSSVDEFFKTNEMMDNEMSGIDEWMDSVEQYDPETSNFRSGYVSIIGTPNVGKSTLMNAYLQEKLSIVSPKPQTTRHRIMGMLTSEEHEGQIIYSDTPGLLKPIYRMHEGMMGFARSAVKDADVVLLVTDIFQSPDTFPSEDIFQRLQHTHKPIVVAINKIDLLPNTTTHASAPPPPSPPQDASLLPAPSTSAPASPSETLELQRYKLERQQQHPMDPWPAGTREAAKSVPPLEHQIAAWRSVLPNATIFGVSALERKGLEPLLKAMIGTLPKGPPLYPPNQVSDRSERFFAAEVIREKILLQYRKEVPYSCEVVVRSFKETDQQINVEADICVMRASQKPIILGHKGSAIKELGIAARKDLSEMFGKRVFLRLTVKEAKNWREDEARLREYGYFSDYVPTAL</sequence>
<organism evidence="11 12">
    <name type="scientific">Vitrella brassicaformis (strain CCMP3155)</name>
    <dbReference type="NCBI Taxonomy" id="1169540"/>
    <lineage>
        <taxon>Eukaryota</taxon>
        <taxon>Sar</taxon>
        <taxon>Alveolata</taxon>
        <taxon>Colpodellida</taxon>
        <taxon>Vitrellaceae</taxon>
        <taxon>Vitrella</taxon>
    </lineage>
</organism>
<proteinExistence type="inferred from homology"/>
<dbReference type="PROSITE" id="PS51713">
    <property type="entry name" value="G_ERA"/>
    <property type="match status" value="1"/>
</dbReference>
<feature type="compositionally biased region" description="Low complexity" evidence="8">
    <location>
        <begin position="355"/>
        <end position="372"/>
    </location>
</feature>
<evidence type="ECO:0008006" key="13">
    <source>
        <dbReference type="Google" id="ProtNLM"/>
    </source>
</evidence>
<evidence type="ECO:0000256" key="8">
    <source>
        <dbReference type="SAM" id="MobiDB-lite"/>
    </source>
</evidence>
<evidence type="ECO:0000256" key="5">
    <source>
        <dbReference type="PROSITE-ProRule" id="PRU00118"/>
    </source>
</evidence>
<dbReference type="GO" id="GO:0019843">
    <property type="term" value="F:rRNA binding"/>
    <property type="evidence" value="ECO:0007669"/>
    <property type="project" value="TreeGrafter"/>
</dbReference>
<evidence type="ECO:0000256" key="6">
    <source>
        <dbReference type="PROSITE-ProRule" id="PRU01050"/>
    </source>
</evidence>
<keyword evidence="3 5" id="KW-0694">RNA-binding</keyword>
<feature type="region of interest" description="Disordered" evidence="8">
    <location>
        <begin position="341"/>
        <end position="373"/>
    </location>
</feature>
<feature type="domain" description="Era-type G" evidence="10">
    <location>
        <begin position="213"/>
        <end position="447"/>
    </location>
</feature>
<feature type="region of interest" description="Disordered" evidence="8">
    <location>
        <begin position="62"/>
        <end position="95"/>
    </location>
</feature>
<keyword evidence="12" id="KW-1185">Reference proteome</keyword>
<dbReference type="InterPro" id="IPR009019">
    <property type="entry name" value="KH_sf_prok-type"/>
</dbReference>
<dbReference type="STRING" id="1169540.A0A0G4F7B7"/>
<protein>
    <recommendedName>
        <fullName evidence="13">SAP domain-containing protein</fullName>
    </recommendedName>
</protein>
<feature type="region of interest" description="Disordered" evidence="8">
    <location>
        <begin position="1"/>
        <end position="23"/>
    </location>
</feature>
<keyword evidence="4 6" id="KW-0342">GTP-binding</keyword>
<dbReference type="InterPro" id="IPR027417">
    <property type="entry name" value="P-loop_NTPase"/>
</dbReference>
<dbReference type="VEuPathDB" id="CryptoDB:Vbra_8867"/>
<feature type="region of interest" description="G1" evidence="6">
    <location>
        <begin position="221"/>
        <end position="228"/>
    </location>
</feature>
<dbReference type="Pfam" id="PF07650">
    <property type="entry name" value="KH_2"/>
    <property type="match status" value="1"/>
</dbReference>
<keyword evidence="2 6" id="KW-0547">Nucleotide-binding</keyword>
<dbReference type="InterPro" id="IPR030388">
    <property type="entry name" value="G_ERA_dom"/>
</dbReference>
<dbReference type="GO" id="GO:0005525">
    <property type="term" value="F:GTP binding"/>
    <property type="evidence" value="ECO:0007669"/>
    <property type="project" value="UniProtKB-UniRule"/>
</dbReference>
<dbReference type="Pfam" id="PF01926">
    <property type="entry name" value="MMR_HSR1"/>
    <property type="match status" value="1"/>
</dbReference>
<evidence type="ECO:0000256" key="4">
    <source>
        <dbReference type="ARBA" id="ARBA00023134"/>
    </source>
</evidence>
<dbReference type="PANTHER" id="PTHR42698:SF2">
    <property type="entry name" value="GTPASE ERA-LIKE, CHLOROPLASTIC"/>
    <property type="match status" value="1"/>
</dbReference>
<dbReference type="GO" id="GO:0043024">
    <property type="term" value="F:ribosomal small subunit binding"/>
    <property type="evidence" value="ECO:0007669"/>
    <property type="project" value="TreeGrafter"/>
</dbReference>
<dbReference type="PhylomeDB" id="A0A0G4F7B7"/>
<evidence type="ECO:0000313" key="12">
    <source>
        <dbReference type="Proteomes" id="UP000041254"/>
    </source>
</evidence>
<dbReference type="EMBL" id="CDMY01000382">
    <property type="protein sequence ID" value="CEM08005.1"/>
    <property type="molecule type" value="Genomic_DNA"/>
</dbReference>
<name>A0A0G4F7B7_VITBC</name>
<dbReference type="PANTHER" id="PTHR42698">
    <property type="entry name" value="GTPASE ERA"/>
    <property type="match status" value="1"/>
</dbReference>
<dbReference type="NCBIfam" id="TIGR00436">
    <property type="entry name" value="era"/>
    <property type="match status" value="1"/>
</dbReference>
<dbReference type="OrthoDB" id="8954335at2759"/>
<evidence type="ECO:0000256" key="2">
    <source>
        <dbReference type="ARBA" id="ARBA00022741"/>
    </source>
</evidence>
<feature type="compositionally biased region" description="Basic and acidic residues" evidence="8">
    <location>
        <begin position="64"/>
        <end position="78"/>
    </location>
</feature>
<dbReference type="SUPFAM" id="SSF54814">
    <property type="entry name" value="Prokaryotic type KH domain (KH-domain type II)"/>
    <property type="match status" value="1"/>
</dbReference>
<dbReference type="Proteomes" id="UP000041254">
    <property type="component" value="Unassembled WGS sequence"/>
</dbReference>
<dbReference type="InterPro" id="IPR006073">
    <property type="entry name" value="GTP-bd"/>
</dbReference>
<dbReference type="InParanoid" id="A0A0G4F7B7"/>
<feature type="region of interest" description="G4" evidence="6">
    <location>
        <begin position="333"/>
        <end position="336"/>
    </location>
</feature>
<feature type="compositionally biased region" description="Polar residues" evidence="8">
    <location>
        <begin position="1"/>
        <end position="10"/>
    </location>
</feature>
<evidence type="ECO:0000256" key="3">
    <source>
        <dbReference type="ARBA" id="ARBA00022884"/>
    </source>
</evidence>
<dbReference type="HAMAP" id="MF_00367">
    <property type="entry name" value="GTPase_Era"/>
    <property type="match status" value="1"/>
</dbReference>
<accession>A0A0G4F7B7</accession>
<evidence type="ECO:0000259" key="10">
    <source>
        <dbReference type="PROSITE" id="PS51713"/>
    </source>
</evidence>
<evidence type="ECO:0000256" key="7">
    <source>
        <dbReference type="RuleBase" id="RU003761"/>
    </source>
</evidence>
<dbReference type="InterPro" id="IPR005662">
    <property type="entry name" value="GTPase_Era-like"/>
</dbReference>
<evidence type="ECO:0000313" key="11">
    <source>
        <dbReference type="EMBL" id="CEM08005.1"/>
    </source>
</evidence>
<dbReference type="NCBIfam" id="TIGR00231">
    <property type="entry name" value="small_GTP"/>
    <property type="match status" value="1"/>
</dbReference>
<feature type="region of interest" description="G3" evidence="6">
    <location>
        <begin position="270"/>
        <end position="273"/>
    </location>
</feature>
<evidence type="ECO:0000256" key="1">
    <source>
        <dbReference type="ARBA" id="ARBA00007921"/>
    </source>
</evidence>
<dbReference type="PROSITE" id="PS50823">
    <property type="entry name" value="KH_TYPE_2"/>
    <property type="match status" value="1"/>
</dbReference>
<reference evidence="11 12" key="1">
    <citation type="submission" date="2014-11" db="EMBL/GenBank/DDBJ databases">
        <authorList>
            <person name="Zhu J."/>
            <person name="Qi W."/>
            <person name="Song R."/>
        </authorList>
    </citation>
    <scope>NUCLEOTIDE SEQUENCE [LARGE SCALE GENOMIC DNA]</scope>
</reference>
<feature type="domain" description="KH type-2" evidence="9">
    <location>
        <begin position="478"/>
        <end position="554"/>
    </location>
</feature>
<feature type="region of interest" description="G5" evidence="6">
    <location>
        <begin position="426"/>
        <end position="428"/>
    </location>
</feature>
<dbReference type="InterPro" id="IPR015946">
    <property type="entry name" value="KH_dom-like_a/b"/>
</dbReference>
<feature type="region of interest" description="G2" evidence="6">
    <location>
        <begin position="247"/>
        <end position="251"/>
    </location>
</feature>
<dbReference type="InterPro" id="IPR004044">
    <property type="entry name" value="KH_dom_type_2"/>
</dbReference>
<feature type="region of interest" description="Disordered" evidence="8">
    <location>
        <begin position="110"/>
        <end position="157"/>
    </location>
</feature>
<dbReference type="SUPFAM" id="SSF52540">
    <property type="entry name" value="P-loop containing nucleoside triphosphate hydrolases"/>
    <property type="match status" value="1"/>
</dbReference>
<dbReference type="GO" id="GO:0000028">
    <property type="term" value="P:ribosomal small subunit assembly"/>
    <property type="evidence" value="ECO:0007669"/>
    <property type="project" value="TreeGrafter"/>
</dbReference>
<dbReference type="CDD" id="cd22534">
    <property type="entry name" value="KH-II_Era"/>
    <property type="match status" value="1"/>
</dbReference>
<dbReference type="InterPro" id="IPR005225">
    <property type="entry name" value="Small_GTP-bd"/>
</dbReference>
<feature type="compositionally biased region" description="Low complexity" evidence="8">
    <location>
        <begin position="80"/>
        <end position="89"/>
    </location>
</feature>
<feature type="compositionally biased region" description="Basic and acidic residues" evidence="8">
    <location>
        <begin position="11"/>
        <end position="23"/>
    </location>
</feature>
<gene>
    <name evidence="11" type="ORF">Vbra_8867</name>
</gene>
<dbReference type="AlphaFoldDB" id="A0A0G4F7B7"/>
<dbReference type="Gene3D" id="3.40.50.300">
    <property type="entry name" value="P-loop containing nucleotide triphosphate hydrolases"/>
    <property type="match status" value="1"/>
</dbReference>